<name>A0ABN7K521_9BACT</name>
<dbReference type="EMBL" id="CAJHOF010000003">
    <property type="protein sequence ID" value="CAD7287584.1"/>
    <property type="molecule type" value="Genomic_DNA"/>
</dbReference>
<dbReference type="RefSeq" id="WP_229932285.1">
    <property type="nucleotide sequence ID" value="NZ_CAJHOF010000003.1"/>
</dbReference>
<reference evidence="7 8" key="1">
    <citation type="submission" date="2020-11" db="EMBL/GenBank/DDBJ databases">
        <authorList>
            <person name="Peeters C."/>
        </authorList>
    </citation>
    <scope>NUCLEOTIDE SEQUENCE [LARGE SCALE GENOMIC DNA]</scope>
    <source>
        <strain evidence="7 8">LMG 7974</strain>
    </source>
</reference>
<organism evidence="7 8">
    <name type="scientific">Campylobacter majalis</name>
    <dbReference type="NCBI Taxonomy" id="2790656"/>
    <lineage>
        <taxon>Bacteria</taxon>
        <taxon>Pseudomonadati</taxon>
        <taxon>Campylobacterota</taxon>
        <taxon>Epsilonproteobacteria</taxon>
        <taxon>Campylobacterales</taxon>
        <taxon>Campylobacteraceae</taxon>
        <taxon>Campylobacter</taxon>
    </lineage>
</organism>
<dbReference type="GO" id="GO:0102246">
    <property type="term" value="F:6-amino-6-deoxyfutalosine hydrolase activity"/>
    <property type="evidence" value="ECO:0007669"/>
    <property type="project" value="UniProtKB-EC"/>
</dbReference>
<sequence>MIAILGAMQEEITPMLELIGEYEKIDYASNTFYKAKFHGKDIIIAYSKIGKVNAAITATVMIEKFKAEKLLFSGVAGSLNPNLHICDIIYATKVAQHDLDITAFGHPHGYVPGIEVFCKTDNALNQIAMSVAKEQSINLIGGVVASGDQFICAQDKKDWIKATFNADAVEMEGASVGQVCAQLNVPFFMLRAISDEASGGADMDFDEFLDKSAKISAKFVLEMVKKI</sequence>
<evidence type="ECO:0000256" key="5">
    <source>
        <dbReference type="ARBA" id="ARBA00023167"/>
    </source>
</evidence>
<comment type="pathway">
    <text evidence="1">Amino-acid biosynthesis; L-methionine biosynthesis via salvage pathway; S-methyl-5-thio-alpha-D-ribose 1-phosphate from S-methyl-5'-thioadenosine (hydrolase route): step 1/2.</text>
</comment>
<proteinExistence type="predicted"/>
<dbReference type="EC" id="3.2.2.9" evidence="2"/>
<evidence type="ECO:0000256" key="4">
    <source>
        <dbReference type="ARBA" id="ARBA00022801"/>
    </source>
</evidence>
<keyword evidence="5" id="KW-0486">Methionine biosynthesis</keyword>
<keyword evidence="4 7" id="KW-0378">Hydrolase</keyword>
<gene>
    <name evidence="7" type="primary">pfs</name>
    <name evidence="7" type="ORF">LMG7974_00463</name>
</gene>
<dbReference type="NCBIfam" id="NF004079">
    <property type="entry name" value="PRK05584.1"/>
    <property type="match status" value="1"/>
</dbReference>
<accession>A0ABN7K521</accession>
<dbReference type="PANTHER" id="PTHR46832:SF1">
    <property type="entry name" value="5'-METHYLTHIOADENOSINE_S-ADENOSYLHOMOCYSTEINE NUCLEOSIDASE"/>
    <property type="match status" value="1"/>
</dbReference>
<dbReference type="SUPFAM" id="SSF53167">
    <property type="entry name" value="Purine and uridine phosphorylases"/>
    <property type="match status" value="1"/>
</dbReference>
<dbReference type="Proteomes" id="UP000789803">
    <property type="component" value="Unassembled WGS sequence"/>
</dbReference>
<evidence type="ECO:0000313" key="7">
    <source>
        <dbReference type="EMBL" id="CAD7287584.1"/>
    </source>
</evidence>
<dbReference type="Pfam" id="PF01048">
    <property type="entry name" value="PNP_UDP_1"/>
    <property type="match status" value="1"/>
</dbReference>
<dbReference type="InterPro" id="IPR035994">
    <property type="entry name" value="Nucleoside_phosphorylase_sf"/>
</dbReference>
<protein>
    <recommendedName>
        <fullName evidence="2">adenosylhomocysteine nucleosidase</fullName>
        <ecNumber evidence="2">3.2.2.9</ecNumber>
    </recommendedName>
</protein>
<evidence type="ECO:0000256" key="2">
    <source>
        <dbReference type="ARBA" id="ARBA00011974"/>
    </source>
</evidence>
<dbReference type="CDD" id="cd09008">
    <property type="entry name" value="MTAN"/>
    <property type="match status" value="1"/>
</dbReference>
<dbReference type="InterPro" id="IPR010049">
    <property type="entry name" value="MTA_SAH_Nsdase"/>
</dbReference>
<keyword evidence="3" id="KW-0028">Amino-acid biosynthesis</keyword>
<dbReference type="NCBIfam" id="TIGR01704">
    <property type="entry name" value="MTA_SAH-Nsdase"/>
    <property type="match status" value="1"/>
</dbReference>
<evidence type="ECO:0000259" key="6">
    <source>
        <dbReference type="Pfam" id="PF01048"/>
    </source>
</evidence>
<feature type="domain" description="Nucleoside phosphorylase" evidence="6">
    <location>
        <begin position="2"/>
        <end position="225"/>
    </location>
</feature>
<evidence type="ECO:0000313" key="8">
    <source>
        <dbReference type="Proteomes" id="UP000789803"/>
    </source>
</evidence>
<keyword evidence="7" id="KW-0326">Glycosidase</keyword>
<dbReference type="InterPro" id="IPR000845">
    <property type="entry name" value="Nucleoside_phosphorylase_d"/>
</dbReference>
<dbReference type="Gene3D" id="3.40.50.1580">
    <property type="entry name" value="Nucleoside phosphorylase domain"/>
    <property type="match status" value="1"/>
</dbReference>
<keyword evidence="8" id="KW-1185">Reference proteome</keyword>
<evidence type="ECO:0000256" key="1">
    <source>
        <dbReference type="ARBA" id="ARBA00004945"/>
    </source>
</evidence>
<evidence type="ECO:0000256" key="3">
    <source>
        <dbReference type="ARBA" id="ARBA00022605"/>
    </source>
</evidence>
<comment type="caution">
    <text evidence="7">The sequence shown here is derived from an EMBL/GenBank/DDBJ whole genome shotgun (WGS) entry which is preliminary data.</text>
</comment>
<dbReference type="PANTHER" id="PTHR46832">
    <property type="entry name" value="5'-METHYLTHIOADENOSINE/S-ADENOSYLHOMOCYSTEINE NUCLEOSIDASE"/>
    <property type="match status" value="1"/>
</dbReference>